<sequence length="133" mass="14396">MPIFKGLDMKNFLSLFTSILMSALIAVWFSQNPINAYWQQTYHRNSPLEPLAAYGWWRSGAALQENAYALSDGIKTFLSGETPPTAQDGGSADMPPEAAASEAAPPAGGTEWKQDTEAAAVRSGDKVFSPEIR</sequence>
<proteinExistence type="predicted"/>
<evidence type="ECO:0000313" key="3">
    <source>
        <dbReference type="EMBL" id="SUA24055.1"/>
    </source>
</evidence>
<feature type="region of interest" description="Disordered" evidence="1">
    <location>
        <begin position="79"/>
        <end position="133"/>
    </location>
</feature>
<accession>A0A378W0H4</accession>
<evidence type="ECO:0000256" key="1">
    <source>
        <dbReference type="SAM" id="MobiDB-lite"/>
    </source>
</evidence>
<name>A0A378W0H4_NEIGO</name>
<protein>
    <submittedName>
        <fullName evidence="3">Protein PacB</fullName>
    </submittedName>
</protein>
<organism evidence="3">
    <name type="scientific">Neisseria gonorrhoeae</name>
    <dbReference type="NCBI Taxonomy" id="485"/>
    <lineage>
        <taxon>Bacteria</taxon>
        <taxon>Pseudomonadati</taxon>
        <taxon>Pseudomonadota</taxon>
        <taxon>Betaproteobacteria</taxon>
        <taxon>Neisseriales</taxon>
        <taxon>Neisseriaceae</taxon>
        <taxon>Neisseria</taxon>
    </lineage>
</organism>
<dbReference type="EMBL" id="UGRI01000001">
    <property type="protein sequence ID" value="SUA24055.1"/>
    <property type="molecule type" value="Genomic_DNA"/>
</dbReference>
<keyword evidence="2" id="KW-0812">Transmembrane</keyword>
<keyword evidence="2" id="KW-1133">Transmembrane helix</keyword>
<dbReference type="AlphaFoldDB" id="A0A378W0H4"/>
<reference evidence="3" key="1">
    <citation type="submission" date="2018-06" db="EMBL/GenBank/DDBJ databases">
        <authorList>
            <consortium name="Pathogen Informatics"/>
            <person name="Doyle S."/>
        </authorList>
    </citation>
    <scope>NUCLEOTIDE SEQUENCE [LARGE SCALE GENOMIC DNA]</scope>
    <source>
        <strain evidence="3">NCTC11421</strain>
    </source>
</reference>
<gene>
    <name evidence="3" type="ORF">NCTC11421_02045</name>
</gene>
<evidence type="ECO:0000256" key="2">
    <source>
        <dbReference type="SAM" id="Phobius"/>
    </source>
</evidence>
<feature type="compositionally biased region" description="Low complexity" evidence="1">
    <location>
        <begin position="95"/>
        <end position="107"/>
    </location>
</feature>
<keyword evidence="2" id="KW-0472">Membrane</keyword>
<feature type="transmembrane region" description="Helical" evidence="2">
    <location>
        <begin position="12"/>
        <end position="30"/>
    </location>
</feature>